<protein>
    <submittedName>
        <fullName evidence="8">Purine/pyrimidine permease</fullName>
    </submittedName>
</protein>
<evidence type="ECO:0000256" key="6">
    <source>
        <dbReference type="ARBA" id="ARBA00023136"/>
    </source>
</evidence>
<feature type="transmembrane region" description="Helical" evidence="7">
    <location>
        <begin position="202"/>
        <end position="222"/>
    </location>
</feature>
<dbReference type="InterPro" id="IPR006042">
    <property type="entry name" value="Xan_ur_permease"/>
</dbReference>
<dbReference type="PANTHER" id="PTHR42810">
    <property type="entry name" value="PURINE PERMEASE C1399.01C-RELATED"/>
    <property type="match status" value="1"/>
</dbReference>
<gene>
    <name evidence="8" type="ORF">H8S34_04320</name>
</gene>
<dbReference type="Pfam" id="PF00860">
    <property type="entry name" value="Xan_ur_permease"/>
    <property type="match status" value="1"/>
</dbReference>
<name>A0ABR7HR94_9FIRM</name>
<dbReference type="EMBL" id="JACOPR010000002">
    <property type="protein sequence ID" value="MBC5730056.1"/>
    <property type="molecule type" value="Genomic_DNA"/>
</dbReference>
<sequence length="446" mass="46092">MSKAQGVSKPVAAADPLFQWKAKASLPKILPMGMQHVVAAVVSTVGPALMVSKNCGLDDATTTLLVQMALLMTAFSTILMLFPVTKYIGSGLPVIMGVGFTIPTLMSKTFTLPEILGAQIIAGVVAILFGLCIKPIRKLFPPLVTGTVILAVGMNLYPVAIKYMAGGAGTPDFSSPKNWGVAIFTFALVLAFQNFGKGFLKLGAVLWGLVGGYLLALLLGMVDFSSVGGAGWFAVATPVKSFGLEFNGSAILAMAILYIANSLQTIGDISSTTMGGMERMPTDQELQGGIISQGVTSVIGALFGGLSTCSYSQNVGIVTMNKVINRSVFAFAAVVLGVAGLVPKFSAVLTTIPNAVLGGATISVFSIIAMTGVNMIVSAGPFTMRNRTIVGLAAALGIGVTMAPGCLELFPMWVQNVFGSFAPVGAAVVAVILNLILPKDPDPETK</sequence>
<evidence type="ECO:0000313" key="9">
    <source>
        <dbReference type="Proteomes" id="UP000660021"/>
    </source>
</evidence>
<reference evidence="8 9" key="1">
    <citation type="submission" date="2020-08" db="EMBL/GenBank/DDBJ databases">
        <title>Genome public.</title>
        <authorList>
            <person name="Liu C."/>
            <person name="Sun Q."/>
        </authorList>
    </citation>
    <scope>NUCLEOTIDE SEQUENCE [LARGE SCALE GENOMIC DNA]</scope>
    <source>
        <strain evidence="8 9">New-38</strain>
    </source>
</reference>
<evidence type="ECO:0000256" key="3">
    <source>
        <dbReference type="ARBA" id="ARBA00022448"/>
    </source>
</evidence>
<feature type="transmembrane region" description="Helical" evidence="7">
    <location>
        <begin position="242"/>
        <end position="260"/>
    </location>
</feature>
<evidence type="ECO:0000256" key="5">
    <source>
        <dbReference type="ARBA" id="ARBA00022989"/>
    </source>
</evidence>
<evidence type="ECO:0000256" key="1">
    <source>
        <dbReference type="ARBA" id="ARBA00004141"/>
    </source>
</evidence>
<evidence type="ECO:0000256" key="7">
    <source>
        <dbReference type="SAM" id="Phobius"/>
    </source>
</evidence>
<accession>A0ABR7HR94</accession>
<feature type="transmembrane region" description="Helical" evidence="7">
    <location>
        <begin position="417"/>
        <end position="437"/>
    </location>
</feature>
<dbReference type="NCBIfam" id="TIGR00801">
    <property type="entry name" value="ncs2"/>
    <property type="match status" value="1"/>
</dbReference>
<dbReference type="PROSITE" id="PS01116">
    <property type="entry name" value="XANTH_URACIL_PERMASE"/>
    <property type="match status" value="1"/>
</dbReference>
<evidence type="ECO:0000313" key="8">
    <source>
        <dbReference type="EMBL" id="MBC5730056.1"/>
    </source>
</evidence>
<keyword evidence="3" id="KW-0813">Transport</keyword>
<feature type="transmembrane region" description="Helical" evidence="7">
    <location>
        <begin position="139"/>
        <end position="159"/>
    </location>
</feature>
<dbReference type="Proteomes" id="UP000660021">
    <property type="component" value="Unassembled WGS sequence"/>
</dbReference>
<comment type="similarity">
    <text evidence="2">Belongs to the nucleobase:cation symporter-2 (NCS2) (TC 2.A.40) family.</text>
</comment>
<feature type="transmembrane region" description="Helical" evidence="7">
    <location>
        <begin position="112"/>
        <end position="132"/>
    </location>
</feature>
<dbReference type="PANTHER" id="PTHR42810:SF2">
    <property type="entry name" value="PURINE PERMEASE C1399.01C-RELATED"/>
    <property type="match status" value="1"/>
</dbReference>
<dbReference type="NCBIfam" id="NF037981">
    <property type="entry name" value="NCS2_1"/>
    <property type="match status" value="1"/>
</dbReference>
<feature type="transmembrane region" description="Helical" evidence="7">
    <location>
        <begin position="355"/>
        <end position="377"/>
    </location>
</feature>
<feature type="transmembrane region" description="Helical" evidence="7">
    <location>
        <begin position="328"/>
        <end position="349"/>
    </location>
</feature>
<keyword evidence="6 7" id="KW-0472">Membrane</keyword>
<comment type="caution">
    <text evidence="8">The sequence shown here is derived from an EMBL/GenBank/DDBJ whole genome shotgun (WGS) entry which is preliminary data.</text>
</comment>
<evidence type="ECO:0000256" key="4">
    <source>
        <dbReference type="ARBA" id="ARBA00022692"/>
    </source>
</evidence>
<feature type="transmembrane region" description="Helical" evidence="7">
    <location>
        <begin position="64"/>
        <end position="82"/>
    </location>
</feature>
<proteinExistence type="inferred from homology"/>
<feature type="transmembrane region" description="Helical" evidence="7">
    <location>
        <begin position="87"/>
        <end position="106"/>
    </location>
</feature>
<feature type="transmembrane region" description="Helical" evidence="7">
    <location>
        <begin position="389"/>
        <end position="411"/>
    </location>
</feature>
<keyword evidence="4 7" id="KW-0812">Transmembrane</keyword>
<dbReference type="InterPro" id="IPR006043">
    <property type="entry name" value="NCS2"/>
</dbReference>
<feature type="transmembrane region" description="Helical" evidence="7">
    <location>
        <begin position="29"/>
        <end position="52"/>
    </location>
</feature>
<dbReference type="RefSeq" id="WP_186963140.1">
    <property type="nucleotide sequence ID" value="NZ_JACOPR010000002.1"/>
</dbReference>
<organism evidence="8 9">
    <name type="scientific">Pseudoflavonifractor hominis</name>
    <dbReference type="NCBI Taxonomy" id="2763059"/>
    <lineage>
        <taxon>Bacteria</taxon>
        <taxon>Bacillati</taxon>
        <taxon>Bacillota</taxon>
        <taxon>Clostridia</taxon>
        <taxon>Eubacteriales</taxon>
        <taxon>Oscillospiraceae</taxon>
        <taxon>Pseudoflavonifractor</taxon>
    </lineage>
</organism>
<comment type="subcellular location">
    <subcellularLocation>
        <location evidence="1">Membrane</location>
        <topology evidence="1">Multi-pass membrane protein</topology>
    </subcellularLocation>
</comment>
<keyword evidence="5 7" id="KW-1133">Transmembrane helix</keyword>
<evidence type="ECO:0000256" key="2">
    <source>
        <dbReference type="ARBA" id="ARBA00008821"/>
    </source>
</evidence>
<keyword evidence="9" id="KW-1185">Reference proteome</keyword>
<feature type="transmembrane region" description="Helical" evidence="7">
    <location>
        <begin position="179"/>
        <end position="195"/>
    </location>
</feature>